<dbReference type="AlphaFoldDB" id="A0A7N5KGU7"/>
<name>A0A7N5KGU7_AILME</name>
<proteinExistence type="predicted"/>
<evidence type="ECO:0000256" key="1">
    <source>
        <dbReference type="SAM" id="MobiDB-lite"/>
    </source>
</evidence>
<protein>
    <submittedName>
        <fullName evidence="2">Uncharacterized protein</fullName>
    </submittedName>
</protein>
<dbReference type="Proteomes" id="UP000008912">
    <property type="component" value="Unassembled WGS sequence"/>
</dbReference>
<feature type="region of interest" description="Disordered" evidence="1">
    <location>
        <begin position="32"/>
        <end position="77"/>
    </location>
</feature>
<accession>A0A7N5KGU7</accession>
<evidence type="ECO:0000313" key="2">
    <source>
        <dbReference type="Ensembl" id="ENSAMEP00000040038.1"/>
    </source>
</evidence>
<dbReference type="InParanoid" id="A0A7N5KGU7"/>
<dbReference type="Ensembl" id="ENSAMET00000048150.1">
    <property type="protein sequence ID" value="ENSAMEP00000040038.1"/>
    <property type="gene ID" value="ENSAMEG00000028555.1"/>
</dbReference>
<dbReference type="GeneTree" id="ENSGT00940000163824"/>
<evidence type="ECO:0000313" key="3">
    <source>
        <dbReference type="Proteomes" id="UP000008912"/>
    </source>
</evidence>
<reference evidence="2" key="3">
    <citation type="submission" date="2025-09" db="UniProtKB">
        <authorList>
            <consortium name="Ensembl"/>
        </authorList>
    </citation>
    <scope>IDENTIFICATION</scope>
</reference>
<reference evidence="2 3" key="1">
    <citation type="journal article" date="2010" name="Nature">
        <title>The sequence and de novo assembly of the giant panda genome.</title>
        <authorList>
            <person name="Li R."/>
            <person name="Fan W."/>
            <person name="Tian G."/>
            <person name="Zhu H."/>
            <person name="He L."/>
            <person name="Cai J."/>
            <person name="Huang Q."/>
            <person name="Cai Q."/>
            <person name="Li B."/>
            <person name="Bai Y."/>
            <person name="Zhang Z."/>
            <person name="Zhang Y."/>
            <person name="Wang W."/>
            <person name="Li J."/>
            <person name="Wei F."/>
            <person name="Li H."/>
            <person name="Jian M."/>
            <person name="Li J."/>
            <person name="Zhang Z."/>
            <person name="Nielsen R."/>
            <person name="Li D."/>
            <person name="Gu W."/>
            <person name="Yang Z."/>
            <person name="Xuan Z."/>
            <person name="Ryder O.A."/>
            <person name="Leung F.C."/>
            <person name="Zhou Y."/>
            <person name="Cao J."/>
            <person name="Sun X."/>
            <person name="Fu Y."/>
            <person name="Fang X."/>
            <person name="Guo X."/>
            <person name="Wang B."/>
            <person name="Hou R."/>
            <person name="Shen F."/>
            <person name="Mu B."/>
            <person name="Ni P."/>
            <person name="Lin R."/>
            <person name="Qian W."/>
            <person name="Wang G."/>
            <person name="Yu C."/>
            <person name="Nie W."/>
            <person name="Wang J."/>
            <person name="Wu Z."/>
            <person name="Liang H."/>
            <person name="Min J."/>
            <person name="Wu Q."/>
            <person name="Cheng S."/>
            <person name="Ruan J."/>
            <person name="Wang M."/>
            <person name="Shi Z."/>
            <person name="Wen M."/>
            <person name="Liu B."/>
            <person name="Ren X."/>
            <person name="Zheng H."/>
            <person name="Dong D."/>
            <person name="Cook K."/>
            <person name="Shan G."/>
            <person name="Zhang H."/>
            <person name="Kosiol C."/>
            <person name="Xie X."/>
            <person name="Lu Z."/>
            <person name="Zheng H."/>
            <person name="Li Y."/>
            <person name="Steiner C.C."/>
            <person name="Lam T.T."/>
            <person name="Lin S."/>
            <person name="Zhang Q."/>
            <person name="Li G."/>
            <person name="Tian J."/>
            <person name="Gong T."/>
            <person name="Liu H."/>
            <person name="Zhang D."/>
            <person name="Fang L."/>
            <person name="Ye C."/>
            <person name="Zhang J."/>
            <person name="Hu W."/>
            <person name="Xu A."/>
            <person name="Ren Y."/>
            <person name="Zhang G."/>
            <person name="Bruford M.W."/>
            <person name="Li Q."/>
            <person name="Ma L."/>
            <person name="Guo Y."/>
            <person name="An N."/>
            <person name="Hu Y."/>
            <person name="Zheng Y."/>
            <person name="Shi Y."/>
            <person name="Li Z."/>
            <person name="Liu Q."/>
            <person name="Chen Y."/>
            <person name="Zhao J."/>
            <person name="Qu N."/>
            <person name="Zhao S."/>
            <person name="Tian F."/>
            <person name="Wang X."/>
            <person name="Wang H."/>
            <person name="Xu L."/>
            <person name="Liu X."/>
            <person name="Vinar T."/>
            <person name="Wang Y."/>
            <person name="Lam T.W."/>
            <person name="Yiu S.M."/>
            <person name="Liu S."/>
            <person name="Zhang H."/>
            <person name="Li D."/>
            <person name="Huang Y."/>
            <person name="Wang X."/>
            <person name="Yang G."/>
            <person name="Jiang Z."/>
            <person name="Wang J."/>
            <person name="Qin N."/>
            <person name="Li L."/>
            <person name="Li J."/>
            <person name="Bolund L."/>
            <person name="Kristiansen K."/>
            <person name="Wong G.K."/>
            <person name="Olson M."/>
            <person name="Zhang X."/>
            <person name="Li S."/>
            <person name="Yang H."/>
            <person name="Wang J."/>
            <person name="Wang J."/>
        </authorList>
    </citation>
    <scope>NUCLEOTIDE SEQUENCE [LARGE SCALE GENOMIC DNA]</scope>
</reference>
<keyword evidence="3" id="KW-1185">Reference proteome</keyword>
<reference evidence="2" key="2">
    <citation type="submission" date="2025-08" db="UniProtKB">
        <authorList>
            <consortium name="Ensembl"/>
        </authorList>
    </citation>
    <scope>IDENTIFICATION</scope>
</reference>
<sequence>MASALVAAGLTVAAARPSGCYVLQAMKHREPPVKQVFQSPPKPASSGGYYRDGLNPKDKMRSSINAGISPAASKGTI</sequence>
<organism evidence="2 3">
    <name type="scientific">Ailuropoda melanoleuca</name>
    <name type="common">Giant panda</name>
    <dbReference type="NCBI Taxonomy" id="9646"/>
    <lineage>
        <taxon>Eukaryota</taxon>
        <taxon>Metazoa</taxon>
        <taxon>Chordata</taxon>
        <taxon>Craniata</taxon>
        <taxon>Vertebrata</taxon>
        <taxon>Euteleostomi</taxon>
        <taxon>Mammalia</taxon>
        <taxon>Eutheria</taxon>
        <taxon>Laurasiatheria</taxon>
        <taxon>Carnivora</taxon>
        <taxon>Caniformia</taxon>
        <taxon>Ursidae</taxon>
        <taxon>Ailuropoda</taxon>
    </lineage>
</organism>